<evidence type="ECO:0000313" key="3">
    <source>
        <dbReference type="EMBL" id="GAA0859018.1"/>
    </source>
</evidence>
<evidence type="ECO:0000259" key="2">
    <source>
        <dbReference type="Pfam" id="PF00497"/>
    </source>
</evidence>
<evidence type="ECO:0000256" key="1">
    <source>
        <dbReference type="SAM" id="SignalP"/>
    </source>
</evidence>
<evidence type="ECO:0000313" key="4">
    <source>
        <dbReference type="Proteomes" id="UP001500359"/>
    </source>
</evidence>
<accession>A0ABN1LQC6</accession>
<feature type="domain" description="Solute-binding protein family 3/N-terminal" evidence="2">
    <location>
        <begin position="30"/>
        <end position="237"/>
    </location>
</feature>
<gene>
    <name evidence="3" type="ORF">GCM10009114_30860</name>
</gene>
<comment type="caution">
    <text evidence="3">The sequence shown here is derived from an EMBL/GenBank/DDBJ whole genome shotgun (WGS) entry which is preliminary data.</text>
</comment>
<dbReference type="Pfam" id="PF00497">
    <property type="entry name" value="SBP_bac_3"/>
    <property type="match status" value="1"/>
</dbReference>
<dbReference type="PANTHER" id="PTHR38834:SF3">
    <property type="entry name" value="SOLUTE-BINDING PROTEIN FAMILY 3_N-TERMINAL DOMAIN-CONTAINING PROTEIN"/>
    <property type="match status" value="1"/>
</dbReference>
<dbReference type="PANTHER" id="PTHR38834">
    <property type="entry name" value="PERIPLASMIC SUBSTRATE BINDING PROTEIN FAMILY 3"/>
    <property type="match status" value="1"/>
</dbReference>
<name>A0ABN1LQC6_9ALTE</name>
<keyword evidence="4" id="KW-1185">Reference proteome</keyword>
<dbReference type="Proteomes" id="UP001500359">
    <property type="component" value="Unassembled WGS sequence"/>
</dbReference>
<feature type="signal peptide" evidence="1">
    <location>
        <begin position="1"/>
        <end position="22"/>
    </location>
</feature>
<organism evidence="3 4">
    <name type="scientific">Aliiglaciecola litoralis</name>
    <dbReference type="NCBI Taxonomy" id="582857"/>
    <lineage>
        <taxon>Bacteria</taxon>
        <taxon>Pseudomonadati</taxon>
        <taxon>Pseudomonadota</taxon>
        <taxon>Gammaproteobacteria</taxon>
        <taxon>Alteromonadales</taxon>
        <taxon>Alteromonadaceae</taxon>
        <taxon>Aliiglaciecola</taxon>
    </lineage>
</organism>
<dbReference type="Gene3D" id="3.40.190.10">
    <property type="entry name" value="Periplasmic binding protein-like II"/>
    <property type="match status" value="2"/>
</dbReference>
<reference evidence="3 4" key="1">
    <citation type="journal article" date="2019" name="Int. J. Syst. Evol. Microbiol.">
        <title>The Global Catalogue of Microorganisms (GCM) 10K type strain sequencing project: providing services to taxonomists for standard genome sequencing and annotation.</title>
        <authorList>
            <consortium name="The Broad Institute Genomics Platform"/>
            <consortium name="The Broad Institute Genome Sequencing Center for Infectious Disease"/>
            <person name="Wu L."/>
            <person name="Ma J."/>
        </authorList>
    </citation>
    <scope>NUCLEOTIDE SEQUENCE [LARGE SCALE GENOMIC DNA]</scope>
    <source>
        <strain evidence="3 4">JCM 15896</strain>
    </source>
</reference>
<feature type="chain" id="PRO_5046144407" description="Solute-binding protein family 3/N-terminal domain-containing protein" evidence="1">
    <location>
        <begin position="23"/>
        <end position="240"/>
    </location>
</feature>
<keyword evidence="1" id="KW-0732">Signal</keyword>
<dbReference type="SUPFAM" id="SSF53850">
    <property type="entry name" value="Periplasmic binding protein-like II"/>
    <property type="match status" value="1"/>
</dbReference>
<proteinExistence type="predicted"/>
<dbReference type="InterPro" id="IPR001638">
    <property type="entry name" value="Solute-binding_3/MltF_N"/>
</dbReference>
<dbReference type="EMBL" id="BAAAFD010000010">
    <property type="protein sequence ID" value="GAA0859018.1"/>
    <property type="molecule type" value="Genomic_DNA"/>
</dbReference>
<sequence length="240" mass="27063">MIYMFRTLSICLLAVVSLSTLAESQRLRIVTEHWPPYNYLDTDGTLRGEATDNVRRILAQANLDANIELLSWSKALDLANHRPNTLIFSILRSEERENSFDWYCPLSDPIEVALYKLRKRDDIRLTDLNDAKKYTIGVLRNDYAQQFLKSKGFDDGTNLQVSTSDTANLRLLIQGRIDLVIQVKAAIHYRMKQLGAPIEEVEIALPAIDGKSLETCLALSKGSDKAIKVALDRAIEALTP</sequence>
<protein>
    <recommendedName>
        <fullName evidence="2">Solute-binding protein family 3/N-terminal domain-containing protein</fullName>
    </recommendedName>
</protein>